<dbReference type="InterPro" id="IPR036259">
    <property type="entry name" value="MFS_trans_sf"/>
</dbReference>
<evidence type="ECO:0000313" key="10">
    <source>
        <dbReference type="Proteomes" id="UP000583556"/>
    </source>
</evidence>
<dbReference type="Gene3D" id="1.20.1250.20">
    <property type="entry name" value="MFS general substrate transporter like domains"/>
    <property type="match status" value="1"/>
</dbReference>
<feature type="transmembrane region" description="Helical" evidence="7">
    <location>
        <begin position="140"/>
        <end position="163"/>
    </location>
</feature>
<evidence type="ECO:0000313" key="9">
    <source>
        <dbReference type="EMBL" id="NML94516.1"/>
    </source>
</evidence>
<proteinExistence type="predicted"/>
<evidence type="ECO:0000256" key="5">
    <source>
        <dbReference type="ARBA" id="ARBA00022989"/>
    </source>
</evidence>
<keyword evidence="3" id="KW-1003">Cell membrane</keyword>
<reference evidence="9 10" key="1">
    <citation type="submission" date="2020-04" db="EMBL/GenBank/DDBJ databases">
        <title>Novosphingobium sp. TW-4 isolated from soil.</title>
        <authorList>
            <person name="Dahal R.H."/>
            <person name="Chaudhary D.K."/>
        </authorList>
    </citation>
    <scope>NUCLEOTIDE SEQUENCE [LARGE SCALE GENOMIC DNA]</scope>
    <source>
        <strain evidence="9 10">TW-4</strain>
    </source>
</reference>
<evidence type="ECO:0000256" key="2">
    <source>
        <dbReference type="ARBA" id="ARBA00022448"/>
    </source>
</evidence>
<feature type="transmembrane region" description="Helical" evidence="7">
    <location>
        <begin position="199"/>
        <end position="221"/>
    </location>
</feature>
<keyword evidence="10" id="KW-1185">Reference proteome</keyword>
<dbReference type="Proteomes" id="UP000583556">
    <property type="component" value="Unassembled WGS sequence"/>
</dbReference>
<feature type="transmembrane region" description="Helical" evidence="7">
    <location>
        <begin position="306"/>
        <end position="325"/>
    </location>
</feature>
<dbReference type="InterPro" id="IPR020846">
    <property type="entry name" value="MFS_dom"/>
</dbReference>
<dbReference type="GO" id="GO:0022857">
    <property type="term" value="F:transmembrane transporter activity"/>
    <property type="evidence" value="ECO:0007669"/>
    <property type="project" value="InterPro"/>
</dbReference>
<dbReference type="AlphaFoldDB" id="A0A7Y0BRE6"/>
<comment type="subcellular location">
    <subcellularLocation>
        <location evidence="1">Cell membrane</location>
        <topology evidence="1">Multi-pass membrane protein</topology>
    </subcellularLocation>
</comment>
<evidence type="ECO:0000256" key="3">
    <source>
        <dbReference type="ARBA" id="ARBA00022475"/>
    </source>
</evidence>
<dbReference type="Pfam" id="PF07690">
    <property type="entry name" value="MFS_1"/>
    <property type="match status" value="1"/>
</dbReference>
<dbReference type="Gene3D" id="1.20.1720.10">
    <property type="entry name" value="Multidrug resistance protein D"/>
    <property type="match status" value="1"/>
</dbReference>
<organism evidence="9 10">
    <name type="scientific">Novosphingobium olei</name>
    <dbReference type="NCBI Taxonomy" id="2728851"/>
    <lineage>
        <taxon>Bacteria</taxon>
        <taxon>Pseudomonadati</taxon>
        <taxon>Pseudomonadota</taxon>
        <taxon>Alphaproteobacteria</taxon>
        <taxon>Sphingomonadales</taxon>
        <taxon>Sphingomonadaceae</taxon>
        <taxon>Novosphingobium</taxon>
    </lineage>
</organism>
<feature type="transmembrane region" description="Helical" evidence="7">
    <location>
        <begin position="337"/>
        <end position="357"/>
    </location>
</feature>
<dbReference type="RefSeq" id="WP_206069583.1">
    <property type="nucleotide sequence ID" value="NZ_JABBGM010000005.1"/>
</dbReference>
<keyword evidence="4 7" id="KW-0812">Transmembrane</keyword>
<accession>A0A7Y0BRE6</accession>
<evidence type="ECO:0000256" key="7">
    <source>
        <dbReference type="SAM" id="Phobius"/>
    </source>
</evidence>
<evidence type="ECO:0000256" key="6">
    <source>
        <dbReference type="ARBA" id="ARBA00023136"/>
    </source>
</evidence>
<feature type="transmembrane region" description="Helical" evidence="7">
    <location>
        <begin position="78"/>
        <end position="104"/>
    </location>
</feature>
<evidence type="ECO:0000259" key="8">
    <source>
        <dbReference type="PROSITE" id="PS50850"/>
    </source>
</evidence>
<feature type="transmembrane region" description="Helical" evidence="7">
    <location>
        <begin position="46"/>
        <end position="66"/>
    </location>
</feature>
<sequence>MVETTRAGQRRIVALMALVKLVTTADFALVSIAIPSIGRSLGAGPAMLSWIVTANTLVLAGTLILGGKLVDRIGQRRALAWGIALFGAGSIAAGAAPSLAFVLAARVVQAFAVALLSPAAFSLITVLLPEGEPRHRAMGVFGVTQGFSLIVGLLAGGALVTAFGWRAAFFVNLPLLAIALAMALRWIPRGAARAAPERLDQMGAALLTTALVLFVGAVVLFGKGVAAELTLAMIAGAVAAAIAFAIVERRVPAPLVPPVLFANPLYALSVWLLLLVLAGVGGLLLLMQLYLQRVAGYSAAQAGLGAMPYAIAVIAAGQVAPRLLARFRPLVLARGAAVLNLAGLGWLAFAIGLPYGLGVAPGMAVAALGSVTCFIALMHGALATLPSERQGLGSAVLFTAQQVGTGLGATMTMMLLDGTGTAPDAAAFRAPFLLLAAGVALALVTLLAVARLPRLSPA</sequence>
<protein>
    <submittedName>
        <fullName evidence="9">MFS transporter</fullName>
    </submittedName>
</protein>
<feature type="transmembrane region" description="Helical" evidence="7">
    <location>
        <begin position="169"/>
        <end position="187"/>
    </location>
</feature>
<dbReference type="InterPro" id="IPR011701">
    <property type="entry name" value="MFS"/>
</dbReference>
<keyword evidence="5 7" id="KW-1133">Transmembrane helix</keyword>
<dbReference type="CDD" id="cd17321">
    <property type="entry name" value="MFS_MMR_MDR_like"/>
    <property type="match status" value="1"/>
</dbReference>
<feature type="transmembrane region" description="Helical" evidence="7">
    <location>
        <begin position="259"/>
        <end position="286"/>
    </location>
</feature>
<keyword evidence="2" id="KW-0813">Transport</keyword>
<keyword evidence="6 7" id="KW-0472">Membrane</keyword>
<feature type="transmembrane region" description="Helical" evidence="7">
    <location>
        <begin position="227"/>
        <end position="247"/>
    </location>
</feature>
<feature type="transmembrane region" description="Helical" evidence="7">
    <location>
        <begin position="110"/>
        <end position="128"/>
    </location>
</feature>
<dbReference type="PANTHER" id="PTHR42718">
    <property type="entry name" value="MAJOR FACILITATOR SUPERFAMILY MULTIDRUG TRANSPORTER MFSC"/>
    <property type="match status" value="1"/>
</dbReference>
<feature type="domain" description="Major facilitator superfamily (MFS) profile" evidence="8">
    <location>
        <begin position="12"/>
        <end position="454"/>
    </location>
</feature>
<dbReference type="SUPFAM" id="SSF103473">
    <property type="entry name" value="MFS general substrate transporter"/>
    <property type="match status" value="1"/>
</dbReference>
<comment type="caution">
    <text evidence="9">The sequence shown here is derived from an EMBL/GenBank/DDBJ whole genome shotgun (WGS) entry which is preliminary data.</text>
</comment>
<dbReference type="GO" id="GO:0005886">
    <property type="term" value="C:plasma membrane"/>
    <property type="evidence" value="ECO:0007669"/>
    <property type="project" value="UniProtKB-SubCell"/>
</dbReference>
<dbReference type="EMBL" id="JABBGM010000005">
    <property type="protein sequence ID" value="NML94516.1"/>
    <property type="molecule type" value="Genomic_DNA"/>
</dbReference>
<dbReference type="PROSITE" id="PS50850">
    <property type="entry name" value="MFS"/>
    <property type="match status" value="1"/>
</dbReference>
<dbReference type="PANTHER" id="PTHR42718:SF46">
    <property type="entry name" value="BLR6921 PROTEIN"/>
    <property type="match status" value="1"/>
</dbReference>
<feature type="transmembrane region" description="Helical" evidence="7">
    <location>
        <begin position="395"/>
        <end position="416"/>
    </location>
</feature>
<evidence type="ECO:0000256" key="4">
    <source>
        <dbReference type="ARBA" id="ARBA00022692"/>
    </source>
</evidence>
<gene>
    <name evidence="9" type="ORF">HHL27_12655</name>
</gene>
<name>A0A7Y0BRE6_9SPHN</name>
<feature type="transmembrane region" description="Helical" evidence="7">
    <location>
        <begin position="12"/>
        <end position="34"/>
    </location>
</feature>
<feature type="transmembrane region" description="Helical" evidence="7">
    <location>
        <begin position="428"/>
        <end position="450"/>
    </location>
</feature>
<evidence type="ECO:0000256" key="1">
    <source>
        <dbReference type="ARBA" id="ARBA00004651"/>
    </source>
</evidence>
<feature type="transmembrane region" description="Helical" evidence="7">
    <location>
        <begin position="363"/>
        <end position="383"/>
    </location>
</feature>